<dbReference type="PANTHER" id="PTHR43768">
    <property type="entry name" value="TREHALOSE 6-PHOSPHATE PHOSPHATASE"/>
    <property type="match status" value="1"/>
</dbReference>
<dbReference type="Proteomes" id="UP000649829">
    <property type="component" value="Unassembled WGS sequence"/>
</dbReference>
<keyword evidence="4" id="KW-0479">Metal-binding</keyword>
<dbReference type="GO" id="GO:0005992">
    <property type="term" value="P:trehalose biosynthetic process"/>
    <property type="evidence" value="ECO:0007669"/>
    <property type="project" value="InterPro"/>
</dbReference>
<dbReference type="InterPro" id="IPR006379">
    <property type="entry name" value="HAD-SF_hydro_IIB"/>
</dbReference>
<keyword evidence="4" id="KW-0460">Magnesium</keyword>
<evidence type="ECO:0000313" key="5">
    <source>
        <dbReference type="EMBL" id="GGL97305.1"/>
    </source>
</evidence>
<dbReference type="NCBIfam" id="TIGR00685">
    <property type="entry name" value="T6PP"/>
    <property type="match status" value="1"/>
</dbReference>
<organism evidence="5 6">
    <name type="scientific">Pseudooceanicola nanhaiensis</name>
    <dbReference type="NCBI Taxonomy" id="375761"/>
    <lineage>
        <taxon>Bacteria</taxon>
        <taxon>Pseudomonadati</taxon>
        <taxon>Pseudomonadota</taxon>
        <taxon>Alphaproteobacteria</taxon>
        <taxon>Rhodobacterales</taxon>
        <taxon>Paracoccaceae</taxon>
        <taxon>Pseudooceanicola</taxon>
    </lineage>
</organism>
<dbReference type="GO" id="GO:0046872">
    <property type="term" value="F:metal ion binding"/>
    <property type="evidence" value="ECO:0007669"/>
    <property type="project" value="UniProtKB-KW"/>
</dbReference>
<comment type="caution">
    <text evidence="5">The sequence shown here is derived from an EMBL/GenBank/DDBJ whole genome shotgun (WGS) entry which is preliminary data.</text>
</comment>
<evidence type="ECO:0000256" key="2">
    <source>
        <dbReference type="ARBA" id="ARBA00008770"/>
    </source>
</evidence>
<gene>
    <name evidence="5" type="primary">otsB</name>
    <name evidence="5" type="ORF">GCM10011534_19130</name>
</gene>
<dbReference type="GO" id="GO:0004805">
    <property type="term" value="F:trehalose-phosphatase activity"/>
    <property type="evidence" value="ECO:0007669"/>
    <property type="project" value="UniProtKB-EC"/>
</dbReference>
<comment type="catalytic activity">
    <reaction evidence="4">
        <text>alpha,alpha-trehalose 6-phosphate + H2O = alpha,alpha-trehalose + phosphate</text>
        <dbReference type="Rhea" id="RHEA:23420"/>
        <dbReference type="ChEBI" id="CHEBI:15377"/>
        <dbReference type="ChEBI" id="CHEBI:16551"/>
        <dbReference type="ChEBI" id="CHEBI:43474"/>
        <dbReference type="ChEBI" id="CHEBI:58429"/>
        <dbReference type="EC" id="3.1.3.12"/>
    </reaction>
</comment>
<evidence type="ECO:0000256" key="3">
    <source>
        <dbReference type="ARBA" id="ARBA00022801"/>
    </source>
</evidence>
<dbReference type="InterPro" id="IPR003337">
    <property type="entry name" value="Trehalose_PPase"/>
</dbReference>
<proteinExistence type="inferred from homology"/>
<dbReference type="InterPro" id="IPR044651">
    <property type="entry name" value="OTSB-like"/>
</dbReference>
<comment type="similarity">
    <text evidence="2 4">Belongs to the trehalose phosphatase family.</text>
</comment>
<comment type="pathway">
    <text evidence="1 4">Glycan biosynthesis; trehalose biosynthesis.</text>
</comment>
<dbReference type="InterPro" id="IPR036412">
    <property type="entry name" value="HAD-like_sf"/>
</dbReference>
<dbReference type="EMBL" id="BMLF01000001">
    <property type="protein sequence ID" value="GGL97305.1"/>
    <property type="molecule type" value="Genomic_DNA"/>
</dbReference>
<keyword evidence="3 4" id="KW-0378">Hydrolase</keyword>
<dbReference type="SUPFAM" id="SSF56784">
    <property type="entry name" value="HAD-like"/>
    <property type="match status" value="1"/>
</dbReference>
<evidence type="ECO:0000313" key="6">
    <source>
        <dbReference type="Proteomes" id="UP000649829"/>
    </source>
</evidence>
<keyword evidence="6" id="KW-1185">Reference proteome</keyword>
<dbReference type="InterPro" id="IPR023214">
    <property type="entry name" value="HAD_sf"/>
</dbReference>
<dbReference type="NCBIfam" id="TIGR01484">
    <property type="entry name" value="HAD-SF-IIB"/>
    <property type="match status" value="1"/>
</dbReference>
<comment type="cofactor">
    <cofactor evidence="4">
        <name>Mg(2+)</name>
        <dbReference type="ChEBI" id="CHEBI:18420"/>
    </cofactor>
</comment>
<evidence type="ECO:0000256" key="1">
    <source>
        <dbReference type="ARBA" id="ARBA00005199"/>
    </source>
</evidence>
<dbReference type="Gene3D" id="3.30.70.1020">
    <property type="entry name" value="Trehalose-6-phosphate phosphatase related protein, domain 2"/>
    <property type="match status" value="1"/>
</dbReference>
<dbReference type="RefSeq" id="WP_051630851.1">
    <property type="nucleotide sequence ID" value="NZ_BMLF01000001.1"/>
</dbReference>
<reference evidence="5" key="2">
    <citation type="submission" date="2020-09" db="EMBL/GenBank/DDBJ databases">
        <authorList>
            <person name="Sun Q."/>
            <person name="Zhou Y."/>
        </authorList>
    </citation>
    <scope>NUCLEOTIDE SEQUENCE</scope>
    <source>
        <strain evidence="5">CGMCC 1.6293</strain>
    </source>
</reference>
<accession>A0A917SSU6</accession>
<name>A0A917SSU6_9RHOB</name>
<evidence type="ECO:0000256" key="4">
    <source>
        <dbReference type="RuleBase" id="RU361117"/>
    </source>
</evidence>
<dbReference type="PANTHER" id="PTHR43768:SF3">
    <property type="entry name" value="TREHALOSE 6-PHOSPHATE PHOSPHATASE"/>
    <property type="match status" value="1"/>
</dbReference>
<dbReference type="AlphaFoldDB" id="A0A917SSU6"/>
<reference evidence="5" key="1">
    <citation type="journal article" date="2014" name="Int. J. Syst. Evol. Microbiol.">
        <title>Complete genome sequence of Corynebacterium casei LMG S-19264T (=DSM 44701T), isolated from a smear-ripened cheese.</title>
        <authorList>
            <consortium name="US DOE Joint Genome Institute (JGI-PGF)"/>
            <person name="Walter F."/>
            <person name="Albersmeier A."/>
            <person name="Kalinowski J."/>
            <person name="Ruckert C."/>
        </authorList>
    </citation>
    <scope>NUCLEOTIDE SEQUENCE</scope>
    <source>
        <strain evidence="5">CGMCC 1.6293</strain>
    </source>
</reference>
<protein>
    <recommendedName>
        <fullName evidence="4">Trehalose 6-phosphate phosphatase</fullName>
        <ecNumber evidence="4">3.1.3.12</ecNumber>
    </recommendedName>
</protein>
<dbReference type="Gene3D" id="3.40.50.1000">
    <property type="entry name" value="HAD superfamily/HAD-like"/>
    <property type="match status" value="1"/>
</dbReference>
<sequence>MDGLHRVTSPQPAPPPSVLDWTRHALFLDFDGTLAPLVARPEDVVMAASTRELISTAMRVTDGAVAVISGRALDDLAGMLGPLSPAMSGSHGAEVRLTGGDAQSGSIDGGALDGAFADLSDMASDAGLLLERKPGAVALHYRNRPELERASIHAVTRAARQHGLRAMHGNMVSEAALAGIDKGSALRAFMEQPPFHGRVPVMIGDDTTDEDGFAAAQEMGGAGLRIGGTETCARYRVATMDAALAWLGRTLERAA</sequence>
<dbReference type="Pfam" id="PF02358">
    <property type="entry name" value="Trehalose_PPase"/>
    <property type="match status" value="1"/>
</dbReference>
<comment type="function">
    <text evidence="4">Removes the phosphate from trehalose 6-phosphate to produce free trehalose.</text>
</comment>
<dbReference type="EC" id="3.1.3.12" evidence="4"/>